<dbReference type="Proteomes" id="UP000249524">
    <property type="component" value="Unassembled WGS sequence"/>
</dbReference>
<keyword evidence="1" id="KW-0732">Signal</keyword>
<evidence type="ECO:0000256" key="1">
    <source>
        <dbReference type="SAM" id="SignalP"/>
    </source>
</evidence>
<evidence type="ECO:0000313" key="3">
    <source>
        <dbReference type="Proteomes" id="UP000249524"/>
    </source>
</evidence>
<dbReference type="EMBL" id="QFYS01000002">
    <property type="protein sequence ID" value="RAK67556.1"/>
    <property type="molecule type" value="Genomic_DNA"/>
</dbReference>
<feature type="chain" id="PRO_5016431316" description="DUF995 domain-containing protein" evidence="1">
    <location>
        <begin position="21"/>
        <end position="132"/>
    </location>
</feature>
<proteinExistence type="predicted"/>
<dbReference type="AlphaFoldDB" id="A0A328BNI6"/>
<keyword evidence="3" id="KW-1185">Reference proteome</keyword>
<gene>
    <name evidence="2" type="ORF">DJ019_06510</name>
</gene>
<organism evidence="2 3">
    <name type="scientific">Phenylobacterium kunshanense</name>
    <dbReference type="NCBI Taxonomy" id="1445034"/>
    <lineage>
        <taxon>Bacteria</taxon>
        <taxon>Pseudomonadati</taxon>
        <taxon>Pseudomonadota</taxon>
        <taxon>Alphaproteobacteria</taxon>
        <taxon>Caulobacterales</taxon>
        <taxon>Caulobacteraceae</taxon>
        <taxon>Phenylobacterium</taxon>
    </lineage>
</organism>
<dbReference type="OrthoDB" id="8449377at2"/>
<reference evidence="2 3" key="1">
    <citation type="submission" date="2018-05" db="EMBL/GenBank/DDBJ databases">
        <authorList>
            <person name="Lanie J.A."/>
            <person name="Ng W.-L."/>
            <person name="Kazmierczak K.M."/>
            <person name="Andrzejewski T.M."/>
            <person name="Davidsen T.M."/>
            <person name="Wayne K.J."/>
            <person name="Tettelin H."/>
            <person name="Glass J.I."/>
            <person name="Rusch D."/>
            <person name="Podicherti R."/>
            <person name="Tsui H.-C.T."/>
            <person name="Winkler M.E."/>
        </authorList>
    </citation>
    <scope>NUCLEOTIDE SEQUENCE [LARGE SCALE GENOMIC DNA]</scope>
    <source>
        <strain evidence="2 3">BUT-10</strain>
    </source>
</reference>
<sequence length="132" mass="14621">MRLILLTAAVAAILPISTRAASAPAEPRGVAAAFGNTIKALYPDGRYQRLWLRADGTWEAVGRRGKWSSGRWTQKDDEVCLRQSRPFPAPFRYCTRFPSDGGLGVQWTSRDMNGEPIKLTVVKGIERPPPPK</sequence>
<name>A0A328BNI6_9CAUL</name>
<evidence type="ECO:0000313" key="2">
    <source>
        <dbReference type="EMBL" id="RAK67556.1"/>
    </source>
</evidence>
<comment type="caution">
    <text evidence="2">The sequence shown here is derived from an EMBL/GenBank/DDBJ whole genome shotgun (WGS) entry which is preliminary data.</text>
</comment>
<feature type="signal peptide" evidence="1">
    <location>
        <begin position="1"/>
        <end position="20"/>
    </location>
</feature>
<dbReference type="RefSeq" id="WP_111275166.1">
    <property type="nucleotide sequence ID" value="NZ_QFYS01000002.1"/>
</dbReference>
<protein>
    <recommendedName>
        <fullName evidence="4">DUF995 domain-containing protein</fullName>
    </recommendedName>
</protein>
<accession>A0A328BNI6</accession>
<evidence type="ECO:0008006" key="4">
    <source>
        <dbReference type="Google" id="ProtNLM"/>
    </source>
</evidence>